<name>A0A4Q9QI77_9GAMM</name>
<comment type="caution">
    <text evidence="1">The sequence shown here is derived from an EMBL/GenBank/DDBJ whole genome shotgun (WGS) entry which is preliminary data.</text>
</comment>
<keyword evidence="2" id="KW-1185">Reference proteome</keyword>
<protein>
    <submittedName>
        <fullName evidence="1">Transcriptional regulator</fullName>
    </submittedName>
</protein>
<dbReference type="Proteomes" id="UP000292302">
    <property type="component" value="Unassembled WGS sequence"/>
</dbReference>
<accession>A0A4Q9QI77</accession>
<gene>
    <name evidence="1" type="ORF">DNK06_20310</name>
</gene>
<dbReference type="EMBL" id="QJUI01000020">
    <property type="protein sequence ID" value="TBU73787.1"/>
    <property type="molecule type" value="Genomic_DNA"/>
</dbReference>
<dbReference type="RefSeq" id="WP_131181809.1">
    <property type="nucleotide sequence ID" value="NZ_QJUI01000020.1"/>
</dbReference>
<dbReference type="OrthoDB" id="9798416at2"/>
<dbReference type="AlphaFoldDB" id="A0A4Q9QI77"/>
<sequence length="66" mass="7087">MKGRPHDEAMAEQLYADPVYAAELLAEVRRNGDPAELAILLRQLTKVVGQGSGGSSVEVERVLPPS</sequence>
<reference evidence="1 2" key="1">
    <citation type="submission" date="2018-06" db="EMBL/GenBank/DDBJ databases">
        <title>Three novel Pseudomonas species isolated from symptomatic oak.</title>
        <authorList>
            <person name="Bueno-Gonzalez V."/>
            <person name="Brady C."/>
        </authorList>
    </citation>
    <scope>NUCLEOTIDE SEQUENCE [LARGE SCALE GENOMIC DNA]</scope>
    <source>
        <strain evidence="1 2">P9A</strain>
    </source>
</reference>
<evidence type="ECO:0000313" key="2">
    <source>
        <dbReference type="Proteomes" id="UP000292302"/>
    </source>
</evidence>
<evidence type="ECO:0000313" key="1">
    <source>
        <dbReference type="EMBL" id="TBU73787.1"/>
    </source>
</evidence>
<proteinExistence type="predicted"/>
<organism evidence="1 2">
    <name type="scientific">Phytopseudomonas daroniae</name>
    <dbReference type="NCBI Taxonomy" id="2487519"/>
    <lineage>
        <taxon>Bacteria</taxon>
        <taxon>Pseudomonadati</taxon>
        <taxon>Pseudomonadota</taxon>
        <taxon>Gammaproteobacteria</taxon>
        <taxon>Pseudomonadales</taxon>
        <taxon>Pseudomonadaceae</taxon>
        <taxon>Phytopseudomonas</taxon>
    </lineage>
</organism>